<dbReference type="Proteomes" id="UP000007798">
    <property type="component" value="Unassembled WGS sequence"/>
</dbReference>
<dbReference type="AlphaFoldDB" id="B4MUY4"/>
<dbReference type="InParanoid" id="B4MUY4"/>
<dbReference type="OrthoDB" id="10250730at2759"/>
<evidence type="ECO:0000313" key="8">
    <source>
        <dbReference type="EMBL" id="EDW76329.1"/>
    </source>
</evidence>
<dbReference type="Gene3D" id="3.60.15.10">
    <property type="entry name" value="Ribonuclease Z/Hydroxyacylglutathione hydrolase-like"/>
    <property type="match status" value="1"/>
</dbReference>
<dbReference type="CDD" id="cd07711">
    <property type="entry name" value="MBLAC1-like_MBL-fold"/>
    <property type="match status" value="1"/>
</dbReference>
<comment type="catalytic activity">
    <reaction evidence="5">
        <text>a ribonucleotidyl-ribonucleotide-RNA + H2O = a 3'-end ribonucleotide-RNA + a 5'-end 5'-phospho-ribonucleoside-RNA + H(+)</text>
        <dbReference type="Rhea" id="RHEA:68096"/>
        <dbReference type="Rhea" id="RHEA-COMP:15179"/>
        <dbReference type="Rhea" id="RHEA-COMP:17355"/>
        <dbReference type="Rhea" id="RHEA-COMP:17428"/>
        <dbReference type="ChEBI" id="CHEBI:15377"/>
        <dbReference type="ChEBI" id="CHEBI:15378"/>
        <dbReference type="ChEBI" id="CHEBI:74896"/>
        <dbReference type="ChEBI" id="CHEBI:138282"/>
        <dbReference type="ChEBI" id="CHEBI:173118"/>
    </reaction>
    <physiologicalReaction direction="left-to-right" evidence="5">
        <dbReference type="Rhea" id="RHEA:68097"/>
    </physiologicalReaction>
</comment>
<dbReference type="SUPFAM" id="SSF56281">
    <property type="entry name" value="Metallo-hydrolase/oxidoreductase"/>
    <property type="match status" value="1"/>
</dbReference>
<dbReference type="PhylomeDB" id="B4MUY4"/>
<proteinExistence type="predicted"/>
<name>B4MUY4_DROWI</name>
<reference evidence="8 9" key="1">
    <citation type="journal article" date="2007" name="Nature">
        <title>Evolution of genes and genomes on the Drosophila phylogeny.</title>
        <authorList>
            <consortium name="Drosophila 12 Genomes Consortium"/>
            <person name="Clark A.G."/>
            <person name="Eisen M.B."/>
            <person name="Smith D.R."/>
            <person name="Bergman C.M."/>
            <person name="Oliver B."/>
            <person name="Markow T.A."/>
            <person name="Kaufman T.C."/>
            <person name="Kellis M."/>
            <person name="Gelbart W."/>
            <person name="Iyer V.N."/>
            <person name="Pollard D.A."/>
            <person name="Sackton T.B."/>
            <person name="Larracuente A.M."/>
            <person name="Singh N.D."/>
            <person name="Abad J.P."/>
            <person name="Abt D.N."/>
            <person name="Adryan B."/>
            <person name="Aguade M."/>
            <person name="Akashi H."/>
            <person name="Anderson W.W."/>
            <person name="Aquadro C.F."/>
            <person name="Ardell D.H."/>
            <person name="Arguello R."/>
            <person name="Artieri C.G."/>
            <person name="Barbash D.A."/>
            <person name="Barker D."/>
            <person name="Barsanti P."/>
            <person name="Batterham P."/>
            <person name="Batzoglou S."/>
            <person name="Begun D."/>
            <person name="Bhutkar A."/>
            <person name="Blanco E."/>
            <person name="Bosak S.A."/>
            <person name="Bradley R.K."/>
            <person name="Brand A.D."/>
            <person name="Brent M.R."/>
            <person name="Brooks A.N."/>
            <person name="Brown R.H."/>
            <person name="Butlin R.K."/>
            <person name="Caggese C."/>
            <person name="Calvi B.R."/>
            <person name="Bernardo de Carvalho A."/>
            <person name="Caspi A."/>
            <person name="Castrezana S."/>
            <person name="Celniker S.E."/>
            <person name="Chang J.L."/>
            <person name="Chapple C."/>
            <person name="Chatterji S."/>
            <person name="Chinwalla A."/>
            <person name="Civetta A."/>
            <person name="Clifton S.W."/>
            <person name="Comeron J.M."/>
            <person name="Costello J.C."/>
            <person name="Coyne J.A."/>
            <person name="Daub J."/>
            <person name="David R.G."/>
            <person name="Delcher A.L."/>
            <person name="Delehaunty K."/>
            <person name="Do C.B."/>
            <person name="Ebling H."/>
            <person name="Edwards K."/>
            <person name="Eickbush T."/>
            <person name="Evans J.D."/>
            <person name="Filipski A."/>
            <person name="Findeiss S."/>
            <person name="Freyhult E."/>
            <person name="Fulton L."/>
            <person name="Fulton R."/>
            <person name="Garcia A.C."/>
            <person name="Gardiner A."/>
            <person name="Garfield D.A."/>
            <person name="Garvin B.E."/>
            <person name="Gibson G."/>
            <person name="Gilbert D."/>
            <person name="Gnerre S."/>
            <person name="Godfrey J."/>
            <person name="Good R."/>
            <person name="Gotea V."/>
            <person name="Gravely B."/>
            <person name="Greenberg A.J."/>
            <person name="Griffiths-Jones S."/>
            <person name="Gross S."/>
            <person name="Guigo R."/>
            <person name="Gustafson E.A."/>
            <person name="Haerty W."/>
            <person name="Hahn M.W."/>
            <person name="Halligan D.L."/>
            <person name="Halpern A.L."/>
            <person name="Halter G.M."/>
            <person name="Han M.V."/>
            <person name="Heger A."/>
            <person name="Hillier L."/>
            <person name="Hinrichs A.S."/>
            <person name="Holmes I."/>
            <person name="Hoskins R.A."/>
            <person name="Hubisz M.J."/>
            <person name="Hultmark D."/>
            <person name="Huntley M.A."/>
            <person name="Jaffe D.B."/>
            <person name="Jagadeeshan S."/>
            <person name="Jeck W.R."/>
            <person name="Johnson J."/>
            <person name="Jones C.D."/>
            <person name="Jordan W.C."/>
            <person name="Karpen G.H."/>
            <person name="Kataoka E."/>
            <person name="Keightley P.D."/>
            <person name="Kheradpour P."/>
            <person name="Kirkness E.F."/>
            <person name="Koerich L.B."/>
            <person name="Kristiansen K."/>
            <person name="Kudrna D."/>
            <person name="Kulathinal R.J."/>
            <person name="Kumar S."/>
            <person name="Kwok R."/>
            <person name="Lander E."/>
            <person name="Langley C.H."/>
            <person name="Lapoint R."/>
            <person name="Lazzaro B.P."/>
            <person name="Lee S.J."/>
            <person name="Levesque L."/>
            <person name="Li R."/>
            <person name="Lin C.F."/>
            <person name="Lin M.F."/>
            <person name="Lindblad-Toh K."/>
            <person name="Llopart A."/>
            <person name="Long M."/>
            <person name="Low L."/>
            <person name="Lozovsky E."/>
            <person name="Lu J."/>
            <person name="Luo M."/>
            <person name="Machado C.A."/>
            <person name="Makalowski W."/>
            <person name="Marzo M."/>
            <person name="Matsuda M."/>
            <person name="Matzkin L."/>
            <person name="McAllister B."/>
            <person name="McBride C.S."/>
            <person name="McKernan B."/>
            <person name="McKernan K."/>
            <person name="Mendez-Lago M."/>
            <person name="Minx P."/>
            <person name="Mollenhauer M.U."/>
            <person name="Montooth K."/>
            <person name="Mount S.M."/>
            <person name="Mu X."/>
            <person name="Myers E."/>
            <person name="Negre B."/>
            <person name="Newfeld S."/>
            <person name="Nielsen R."/>
            <person name="Noor M.A."/>
            <person name="O'Grady P."/>
            <person name="Pachter L."/>
            <person name="Papaceit M."/>
            <person name="Parisi M.J."/>
            <person name="Parisi M."/>
            <person name="Parts L."/>
            <person name="Pedersen J.S."/>
            <person name="Pesole G."/>
            <person name="Phillippy A.M."/>
            <person name="Ponting C.P."/>
            <person name="Pop M."/>
            <person name="Porcelli D."/>
            <person name="Powell J.R."/>
            <person name="Prohaska S."/>
            <person name="Pruitt K."/>
            <person name="Puig M."/>
            <person name="Quesneville H."/>
            <person name="Ram K.R."/>
            <person name="Rand D."/>
            <person name="Rasmussen M.D."/>
            <person name="Reed L.K."/>
            <person name="Reenan R."/>
            <person name="Reily A."/>
            <person name="Remington K.A."/>
            <person name="Rieger T.T."/>
            <person name="Ritchie M.G."/>
            <person name="Robin C."/>
            <person name="Rogers Y.H."/>
            <person name="Rohde C."/>
            <person name="Rozas J."/>
            <person name="Rubenfield M.J."/>
            <person name="Ruiz A."/>
            <person name="Russo S."/>
            <person name="Salzberg S.L."/>
            <person name="Sanchez-Gracia A."/>
            <person name="Saranga D.J."/>
            <person name="Sato H."/>
            <person name="Schaeffer S.W."/>
            <person name="Schatz M.C."/>
            <person name="Schlenke T."/>
            <person name="Schwartz R."/>
            <person name="Segarra C."/>
            <person name="Singh R.S."/>
            <person name="Sirot L."/>
            <person name="Sirota M."/>
            <person name="Sisneros N.B."/>
            <person name="Smith C.D."/>
            <person name="Smith T.F."/>
            <person name="Spieth J."/>
            <person name="Stage D.E."/>
            <person name="Stark A."/>
            <person name="Stephan W."/>
            <person name="Strausberg R.L."/>
            <person name="Strempel S."/>
            <person name="Sturgill D."/>
            <person name="Sutton G."/>
            <person name="Sutton G.G."/>
            <person name="Tao W."/>
            <person name="Teichmann S."/>
            <person name="Tobari Y.N."/>
            <person name="Tomimura Y."/>
            <person name="Tsolas J.M."/>
            <person name="Valente V.L."/>
            <person name="Venter E."/>
            <person name="Venter J.C."/>
            <person name="Vicario S."/>
            <person name="Vieira F.G."/>
            <person name="Vilella A.J."/>
            <person name="Villasante A."/>
            <person name="Walenz B."/>
            <person name="Wang J."/>
            <person name="Wasserman M."/>
            <person name="Watts T."/>
            <person name="Wilson D."/>
            <person name="Wilson R.K."/>
            <person name="Wing R.A."/>
            <person name="Wolfner M.F."/>
            <person name="Wong A."/>
            <person name="Wong G.K."/>
            <person name="Wu C.I."/>
            <person name="Wu G."/>
            <person name="Yamamoto D."/>
            <person name="Yang H.P."/>
            <person name="Yang S.P."/>
            <person name="Yorke J.A."/>
            <person name="Yoshida K."/>
            <person name="Zdobnov E."/>
            <person name="Zhang P."/>
            <person name="Zhang Y."/>
            <person name="Zimin A.V."/>
            <person name="Baldwin J."/>
            <person name="Abdouelleil A."/>
            <person name="Abdulkadir J."/>
            <person name="Abebe A."/>
            <person name="Abera B."/>
            <person name="Abreu J."/>
            <person name="Acer S.C."/>
            <person name="Aftuck L."/>
            <person name="Alexander A."/>
            <person name="An P."/>
            <person name="Anderson E."/>
            <person name="Anderson S."/>
            <person name="Arachi H."/>
            <person name="Azer M."/>
            <person name="Bachantsang P."/>
            <person name="Barry A."/>
            <person name="Bayul T."/>
            <person name="Berlin A."/>
            <person name="Bessette D."/>
            <person name="Bloom T."/>
            <person name="Blye J."/>
            <person name="Boguslavskiy L."/>
            <person name="Bonnet C."/>
            <person name="Boukhgalter B."/>
            <person name="Bourzgui I."/>
            <person name="Brown A."/>
            <person name="Cahill P."/>
            <person name="Channer S."/>
            <person name="Cheshatsang Y."/>
            <person name="Chuda L."/>
            <person name="Citroen M."/>
            <person name="Collymore A."/>
            <person name="Cooke P."/>
            <person name="Costello M."/>
            <person name="D'Aco K."/>
            <person name="Daza R."/>
            <person name="De Haan G."/>
            <person name="DeGray S."/>
            <person name="DeMaso C."/>
            <person name="Dhargay N."/>
            <person name="Dooley K."/>
            <person name="Dooley E."/>
            <person name="Doricent M."/>
            <person name="Dorje P."/>
            <person name="Dorjee K."/>
            <person name="Dupes A."/>
            <person name="Elong R."/>
            <person name="Falk J."/>
            <person name="Farina A."/>
            <person name="Faro S."/>
            <person name="Ferguson D."/>
            <person name="Fisher S."/>
            <person name="Foley C.D."/>
            <person name="Franke A."/>
            <person name="Friedrich D."/>
            <person name="Gadbois L."/>
            <person name="Gearin G."/>
            <person name="Gearin C.R."/>
            <person name="Giannoukos G."/>
            <person name="Goode T."/>
            <person name="Graham J."/>
            <person name="Grandbois E."/>
            <person name="Grewal S."/>
            <person name="Gyaltsen K."/>
            <person name="Hafez N."/>
            <person name="Hagos B."/>
            <person name="Hall J."/>
            <person name="Henson C."/>
            <person name="Hollinger A."/>
            <person name="Honan T."/>
            <person name="Huard M.D."/>
            <person name="Hughes L."/>
            <person name="Hurhula B."/>
            <person name="Husby M.E."/>
            <person name="Kamat A."/>
            <person name="Kanga B."/>
            <person name="Kashin S."/>
            <person name="Khazanovich D."/>
            <person name="Kisner P."/>
            <person name="Lance K."/>
            <person name="Lara M."/>
            <person name="Lee W."/>
            <person name="Lennon N."/>
            <person name="Letendre F."/>
            <person name="LeVine R."/>
            <person name="Lipovsky A."/>
            <person name="Liu X."/>
            <person name="Liu J."/>
            <person name="Liu S."/>
            <person name="Lokyitsang T."/>
            <person name="Lokyitsang Y."/>
            <person name="Lubonja R."/>
            <person name="Lui A."/>
            <person name="MacDonald P."/>
            <person name="Magnisalis V."/>
            <person name="Maru K."/>
            <person name="Matthews C."/>
            <person name="McCusker W."/>
            <person name="McDonough S."/>
            <person name="Mehta T."/>
            <person name="Meldrim J."/>
            <person name="Meneus L."/>
            <person name="Mihai O."/>
            <person name="Mihalev A."/>
            <person name="Mihova T."/>
            <person name="Mittelman R."/>
            <person name="Mlenga V."/>
            <person name="Montmayeur A."/>
            <person name="Mulrain L."/>
            <person name="Navidi A."/>
            <person name="Naylor J."/>
            <person name="Negash T."/>
            <person name="Nguyen T."/>
            <person name="Nguyen N."/>
            <person name="Nicol R."/>
            <person name="Norbu C."/>
            <person name="Norbu N."/>
            <person name="Novod N."/>
            <person name="O'Neill B."/>
            <person name="Osman S."/>
            <person name="Markiewicz E."/>
            <person name="Oyono O.L."/>
            <person name="Patti C."/>
            <person name="Phunkhang P."/>
            <person name="Pierre F."/>
            <person name="Priest M."/>
            <person name="Raghuraman S."/>
            <person name="Rege F."/>
            <person name="Reyes R."/>
            <person name="Rise C."/>
            <person name="Rogov P."/>
            <person name="Ross K."/>
            <person name="Ryan E."/>
            <person name="Settipalli S."/>
            <person name="Shea T."/>
            <person name="Sherpa N."/>
            <person name="Shi L."/>
            <person name="Shih D."/>
            <person name="Sparrow T."/>
            <person name="Spaulding J."/>
            <person name="Stalker J."/>
            <person name="Stange-Thomann N."/>
            <person name="Stavropoulos S."/>
            <person name="Stone C."/>
            <person name="Strader C."/>
            <person name="Tesfaye S."/>
            <person name="Thomson T."/>
            <person name="Thoulutsang Y."/>
            <person name="Thoulutsang D."/>
            <person name="Topham K."/>
            <person name="Topping I."/>
            <person name="Tsamla T."/>
            <person name="Vassiliev H."/>
            <person name="Vo A."/>
            <person name="Wangchuk T."/>
            <person name="Wangdi T."/>
            <person name="Weiand M."/>
            <person name="Wilkinson J."/>
            <person name="Wilson A."/>
            <person name="Yadav S."/>
            <person name="Young G."/>
            <person name="Yu Q."/>
            <person name="Zembek L."/>
            <person name="Zhong D."/>
            <person name="Zimmer A."/>
            <person name="Zwirko Z."/>
            <person name="Jaffe D.B."/>
            <person name="Alvarez P."/>
            <person name="Brockman W."/>
            <person name="Butler J."/>
            <person name="Chin C."/>
            <person name="Gnerre S."/>
            <person name="Grabherr M."/>
            <person name="Kleber M."/>
            <person name="Mauceli E."/>
            <person name="MacCallum I."/>
        </authorList>
    </citation>
    <scope>NUCLEOTIDE SEQUENCE [LARGE SCALE GENOMIC DNA]</scope>
    <source>
        <strain evidence="9">Tucson 14030-0811.24</strain>
    </source>
</reference>
<evidence type="ECO:0000259" key="7">
    <source>
        <dbReference type="SMART" id="SM00849"/>
    </source>
</evidence>
<dbReference type="InterPro" id="IPR036866">
    <property type="entry name" value="RibonucZ/Hydroxyglut_hydro"/>
</dbReference>
<dbReference type="EMBL" id="CH963857">
    <property type="protein sequence ID" value="EDW76329.1"/>
    <property type="molecule type" value="Genomic_DNA"/>
</dbReference>
<evidence type="ECO:0000256" key="2">
    <source>
        <dbReference type="ARBA" id="ARBA00011738"/>
    </source>
</evidence>
<comment type="function">
    <text evidence="6">Endoribonuclease that catalyzes the hydrolysis of histone-coding pre-mRNA 3'-end. Involved in histone pre-mRNA processing during the S-phase of the cell cycle, which is required for entering/progressing through S-phase. Cleaves histone pre-mRNA at a major and a minor cleavage site after the 5'-ACCCA-3' and the 5'-ACCCACA-3' sequence, respectively, and located downstream of the stem-loop. May require the presence of the HDE element located at the histone pre-RNA 3'-end to avoid non-specific cleavage.</text>
</comment>
<dbReference type="STRING" id="7260.B4MUY4"/>
<evidence type="ECO:0000256" key="1">
    <source>
        <dbReference type="ARBA" id="ARBA00004514"/>
    </source>
</evidence>
<dbReference type="PANTHER" id="PTHR23200:SF48">
    <property type="entry name" value="METALLO-BETA-LACTAMASE DOMAIN-CONTAINING PROTEIN 1"/>
    <property type="match status" value="1"/>
</dbReference>
<dbReference type="InterPro" id="IPR039344">
    <property type="entry name" value="MBLAC1"/>
</dbReference>
<dbReference type="SMART" id="SM00849">
    <property type="entry name" value="Lactamase_B"/>
    <property type="match status" value="1"/>
</dbReference>
<keyword evidence="9" id="KW-1185">Reference proteome</keyword>
<protein>
    <recommendedName>
        <fullName evidence="3">Metallo-beta-lactamase domain-containing protein 1</fullName>
    </recommendedName>
    <alternativeName>
        <fullName evidence="4">Endoribonuclease MBLAC1</fullName>
    </alternativeName>
</protein>
<evidence type="ECO:0000256" key="5">
    <source>
        <dbReference type="ARBA" id="ARBA00044690"/>
    </source>
</evidence>
<dbReference type="GO" id="GO:0031123">
    <property type="term" value="P:RNA 3'-end processing"/>
    <property type="evidence" value="ECO:0007669"/>
    <property type="project" value="UniProtKB-ARBA"/>
</dbReference>
<dbReference type="SMR" id="B4MUY4"/>
<evidence type="ECO:0000313" key="9">
    <source>
        <dbReference type="Proteomes" id="UP000007798"/>
    </source>
</evidence>
<evidence type="ECO:0000256" key="4">
    <source>
        <dbReference type="ARBA" id="ARBA00032988"/>
    </source>
</evidence>
<dbReference type="OMA" id="RCRDGTN"/>
<dbReference type="HOGENOM" id="CLU_030571_2_6_1"/>
<accession>B4MUY4</accession>
<comment type="subcellular location">
    <subcellularLocation>
        <location evidence="1">Cytoplasm</location>
        <location evidence="1">Cytosol</location>
    </subcellularLocation>
</comment>
<sequence>MTTIHSVNKVIVLQSGYSREDAENPNAMRANCTCTLIRCRDGTNVIVDTMTSWDGEHLKSLLAKEGLEVNDIHIVVCTHGHSDHIGCNYLFQAAGLHLVGACASYRDLYMDHFGSGNPDEELKLDKNGEVVVQRTPGHTLSCVSVIVDNTETERKIGITGDLFERVEDVEDQNIWLDAGSEDEKQQRVQRSRIAELCDYIVPGHGPIFAVDDRIRDKLKEDMKKE</sequence>
<dbReference type="InterPro" id="IPR001279">
    <property type="entry name" value="Metallo-B-lactamas"/>
</dbReference>
<organism evidence="8 9">
    <name type="scientific">Drosophila willistoni</name>
    <name type="common">Fruit fly</name>
    <dbReference type="NCBI Taxonomy" id="7260"/>
    <lineage>
        <taxon>Eukaryota</taxon>
        <taxon>Metazoa</taxon>
        <taxon>Ecdysozoa</taxon>
        <taxon>Arthropoda</taxon>
        <taxon>Hexapoda</taxon>
        <taxon>Insecta</taxon>
        <taxon>Pterygota</taxon>
        <taxon>Neoptera</taxon>
        <taxon>Endopterygota</taxon>
        <taxon>Diptera</taxon>
        <taxon>Brachycera</taxon>
        <taxon>Muscomorpha</taxon>
        <taxon>Ephydroidea</taxon>
        <taxon>Drosophilidae</taxon>
        <taxon>Drosophila</taxon>
        <taxon>Sophophora</taxon>
    </lineage>
</organism>
<gene>
    <name evidence="8" type="primary">Dwil\GK15398</name>
    <name evidence="8" type="ORF">Dwil_GK15398</name>
</gene>
<dbReference type="GO" id="GO:0005829">
    <property type="term" value="C:cytosol"/>
    <property type="evidence" value="ECO:0007669"/>
    <property type="project" value="UniProtKB-SubCell"/>
</dbReference>
<dbReference type="PANTHER" id="PTHR23200">
    <property type="entry name" value="METALLO-BETA-LACTAMASE DOMAIN-CONTAINING PROTEIN 1"/>
    <property type="match status" value="1"/>
</dbReference>
<dbReference type="KEGG" id="dwi:6642316"/>
<dbReference type="eggNOG" id="KOG4736">
    <property type="taxonomic scope" value="Eukaryota"/>
</dbReference>
<feature type="domain" description="Metallo-beta-lactamase" evidence="7">
    <location>
        <begin position="31"/>
        <end position="204"/>
    </location>
</feature>
<dbReference type="FunCoup" id="B4MUY4">
    <property type="interactions" value="19"/>
</dbReference>
<evidence type="ECO:0000256" key="3">
    <source>
        <dbReference type="ARBA" id="ARBA00014856"/>
    </source>
</evidence>
<evidence type="ECO:0000256" key="6">
    <source>
        <dbReference type="ARBA" id="ARBA00045869"/>
    </source>
</evidence>
<comment type="subunit">
    <text evidence="2">Homodimer.</text>
</comment>
<dbReference type="Pfam" id="PF00753">
    <property type="entry name" value="Lactamase_B"/>
    <property type="match status" value="1"/>
</dbReference>